<protein>
    <submittedName>
        <fullName evidence="1">Transcriptional regulator, GntR family</fullName>
    </submittedName>
</protein>
<evidence type="ECO:0000313" key="1">
    <source>
        <dbReference type="EMBL" id="ABM31624.1"/>
    </source>
</evidence>
<dbReference type="HOGENOM" id="CLU_1792263_0_0_4"/>
<dbReference type="STRING" id="397945.Aave_1027"/>
<dbReference type="InterPro" id="IPR015422">
    <property type="entry name" value="PyrdxlP-dep_Trfase_small"/>
</dbReference>
<dbReference type="Proteomes" id="UP000002596">
    <property type="component" value="Chromosome"/>
</dbReference>
<organism evidence="1 2">
    <name type="scientific">Paracidovorax citrulli (strain AAC00-1)</name>
    <name type="common">Acidovorax citrulli</name>
    <dbReference type="NCBI Taxonomy" id="397945"/>
    <lineage>
        <taxon>Bacteria</taxon>
        <taxon>Pseudomonadati</taxon>
        <taxon>Pseudomonadota</taxon>
        <taxon>Betaproteobacteria</taxon>
        <taxon>Burkholderiales</taxon>
        <taxon>Comamonadaceae</taxon>
        <taxon>Paracidovorax</taxon>
    </lineage>
</organism>
<gene>
    <name evidence="1" type="ordered locus">Aave_1027</name>
</gene>
<dbReference type="InterPro" id="IPR015424">
    <property type="entry name" value="PyrdxlP-dep_Trfase"/>
</dbReference>
<reference evidence="1 2" key="1">
    <citation type="submission" date="2006-12" db="EMBL/GenBank/DDBJ databases">
        <title>Complete sequence of Acidovorax avenae subsp. citrulli AAC00-1.</title>
        <authorList>
            <consortium name="US DOE Joint Genome Institute"/>
            <person name="Copeland A."/>
            <person name="Lucas S."/>
            <person name="Lapidus A."/>
            <person name="Barry K."/>
            <person name="Detter J.C."/>
            <person name="Glavina del Rio T."/>
            <person name="Dalin E."/>
            <person name="Tice H."/>
            <person name="Pitluck S."/>
            <person name="Kiss H."/>
            <person name="Brettin T."/>
            <person name="Bruce D."/>
            <person name="Han C."/>
            <person name="Tapia R."/>
            <person name="Gilna P."/>
            <person name="Schmutz J."/>
            <person name="Larimer F."/>
            <person name="Land M."/>
            <person name="Hauser L."/>
            <person name="Kyrpides N."/>
            <person name="Kim E."/>
            <person name="Stahl D."/>
            <person name="Richardson P."/>
        </authorList>
    </citation>
    <scope>NUCLEOTIDE SEQUENCE [LARGE SCALE GENOMIC DNA]</scope>
    <source>
        <strain evidence="1 2">AAC00-1</strain>
    </source>
</reference>
<name>A1TKY6_PARC0</name>
<sequence length="144" mass="14647">MKDLQVGGQSPVLELALADLALQTGHAAAMRQLRTAVAARMDAVRHAIAQSFPPGTRVSDPSGGLLLWVELPRGAGHPAVAPGLQGAYPGAAGHRVRHGGASTTACAWVSVATGRSTLCGRAVEGGCHRLQHAPEGAFNTADSS</sequence>
<evidence type="ECO:0000313" key="2">
    <source>
        <dbReference type="Proteomes" id="UP000002596"/>
    </source>
</evidence>
<dbReference type="AlphaFoldDB" id="A1TKY6"/>
<dbReference type="EMBL" id="CP000512">
    <property type="protein sequence ID" value="ABM31624.1"/>
    <property type="molecule type" value="Genomic_DNA"/>
</dbReference>
<dbReference type="KEGG" id="aav:Aave_1027"/>
<proteinExistence type="predicted"/>
<dbReference type="eggNOG" id="COG1167">
    <property type="taxonomic scope" value="Bacteria"/>
</dbReference>
<accession>A1TKY6</accession>
<dbReference type="SUPFAM" id="SSF53383">
    <property type="entry name" value="PLP-dependent transferases"/>
    <property type="match status" value="1"/>
</dbReference>
<dbReference type="Gene3D" id="3.90.1150.10">
    <property type="entry name" value="Aspartate Aminotransferase, domain 1"/>
    <property type="match status" value="1"/>
</dbReference>